<feature type="transmembrane region" description="Helical" evidence="1">
    <location>
        <begin position="592"/>
        <end position="610"/>
    </location>
</feature>
<evidence type="ECO:0000256" key="1">
    <source>
        <dbReference type="SAM" id="Phobius"/>
    </source>
</evidence>
<dbReference type="AlphaFoldDB" id="A0A2S5CFK7"/>
<sequence length="673" mass="70472">MIKPAEAFKNWAGGFTDLNAAMGFAANGGIPVTAVTSAGKISKVRMEHIWVEAALDFIPSRGAKNKAADSWVEMDPSYKQYTYKKGLDAVAISGLDPNQLAQSFTASGTVNDAEGWATGFDPTILQNAQSQAQQKLQAYIQANLSNPTVGDIIGGRSIIAENYPILMGGLSVPVVLTGAHYDKLPASLQQQISYSFAQDIQGAMLNPTTLPFAQANNQKLTLSFRPATDADSQALQSLLPQGDLTSLSQLPQSIPSYLISVVPELKLNGQTLKTGSPLRLGEELPLTTAVSFAGRGQTLAPRTYYAVAGSYLAVNAYAGSVSPQTLKATQAQLQHTQSVLQSADTSQIAALNREDLLGDLFHAGGLGYYAQLTALSRLMGLQNGAHYTLAAGTGTFGYEPNVSYFFGFPRSIKPGGIALDIPLVSVTASDDGDAAHKKQYTLQTGILSSALESAVPEQLFTNAQNPGEAISAVKALQKASAAGQRIYHITPATLANIHHDADTMADIRNALNAGKEVITHTDNVSVPGWTGAGYIITDADTGAGAGAYKIAGGGNGGFITFLDDNAGIIGLLAAMIGVIPITAGLLPFLVPLLSFVIAASLFTVGLMLFIESLDGGSCDQGALLTYISLVLASVVLGVFFGSLGVVAWVLWFTGFLADGAIRSVFSNPAICRR</sequence>
<dbReference type="EMBL" id="PGFZ01000049">
    <property type="protein sequence ID" value="POZ49593.1"/>
    <property type="molecule type" value="Genomic_DNA"/>
</dbReference>
<protein>
    <submittedName>
        <fullName evidence="2">Uncharacterized protein</fullName>
    </submittedName>
</protein>
<keyword evidence="1" id="KW-1133">Transmembrane helix</keyword>
<keyword evidence="1" id="KW-0812">Transmembrane</keyword>
<feature type="transmembrane region" description="Helical" evidence="1">
    <location>
        <begin position="566"/>
        <end position="586"/>
    </location>
</feature>
<organism evidence="2 3">
    <name type="scientific">Methylovulum psychrotolerans</name>
    <dbReference type="NCBI Taxonomy" id="1704499"/>
    <lineage>
        <taxon>Bacteria</taxon>
        <taxon>Pseudomonadati</taxon>
        <taxon>Pseudomonadota</taxon>
        <taxon>Gammaproteobacteria</taxon>
        <taxon>Methylococcales</taxon>
        <taxon>Methylococcaceae</taxon>
        <taxon>Methylovulum</taxon>
    </lineage>
</organism>
<dbReference type="Proteomes" id="UP000237423">
    <property type="component" value="Unassembled WGS sequence"/>
</dbReference>
<evidence type="ECO:0000313" key="2">
    <source>
        <dbReference type="EMBL" id="POZ49593.1"/>
    </source>
</evidence>
<reference evidence="2 3" key="1">
    <citation type="submission" date="2017-11" db="EMBL/GenBank/DDBJ databases">
        <title>Draft Genome Sequence of Methylobacter psychrotolerans Sph1T, an Obligate Methanotroph from Low-Temperature Environments.</title>
        <authorList>
            <person name="Oshkin I.Y."/>
            <person name="Miroshnikov K."/>
            <person name="Belova S.E."/>
            <person name="Korzhenkov A."/>
            <person name="Toshchakov S.V."/>
            <person name="Dedysh S.N."/>
        </authorList>
    </citation>
    <scope>NUCLEOTIDE SEQUENCE [LARGE SCALE GENOMIC DNA]</scope>
    <source>
        <strain evidence="2 3">Sph1</strain>
    </source>
</reference>
<comment type="caution">
    <text evidence="2">The sequence shown here is derived from an EMBL/GenBank/DDBJ whole genome shotgun (WGS) entry which is preliminary data.</text>
</comment>
<proteinExistence type="predicted"/>
<dbReference type="RefSeq" id="WP_103976003.1">
    <property type="nucleotide sequence ID" value="NZ_PGFZ01000049.1"/>
</dbReference>
<gene>
    <name evidence="2" type="ORF">AADEFJLK_04637</name>
</gene>
<name>A0A2S5CFK7_9GAMM</name>
<accession>A0A2S5CFK7</accession>
<evidence type="ECO:0000313" key="3">
    <source>
        <dbReference type="Proteomes" id="UP000237423"/>
    </source>
</evidence>
<keyword evidence="1" id="KW-0472">Membrane</keyword>